<evidence type="ECO:0000256" key="2">
    <source>
        <dbReference type="SAM" id="MobiDB-lite"/>
    </source>
</evidence>
<dbReference type="PANTHER" id="PTHR35024:SF4">
    <property type="entry name" value="POLYMER-FORMING CYTOSKELETAL PROTEIN"/>
    <property type="match status" value="1"/>
</dbReference>
<proteinExistence type="inferred from homology"/>
<dbReference type="RefSeq" id="WP_307206675.1">
    <property type="nucleotide sequence ID" value="NZ_JAUSSU010000010.1"/>
</dbReference>
<organism evidence="3 4">
    <name type="scientific">Paenibacillus harenae</name>
    <dbReference type="NCBI Taxonomy" id="306543"/>
    <lineage>
        <taxon>Bacteria</taxon>
        <taxon>Bacillati</taxon>
        <taxon>Bacillota</taxon>
        <taxon>Bacilli</taxon>
        <taxon>Bacillales</taxon>
        <taxon>Paenibacillaceae</taxon>
        <taxon>Paenibacillus</taxon>
    </lineage>
</organism>
<dbReference type="Proteomes" id="UP001229346">
    <property type="component" value="Unassembled WGS sequence"/>
</dbReference>
<comment type="caution">
    <text evidence="3">The sequence shown here is derived from an EMBL/GenBank/DDBJ whole genome shotgun (WGS) entry which is preliminary data.</text>
</comment>
<feature type="region of interest" description="Disordered" evidence="2">
    <location>
        <begin position="115"/>
        <end position="149"/>
    </location>
</feature>
<evidence type="ECO:0000313" key="3">
    <source>
        <dbReference type="EMBL" id="MDQ0115220.1"/>
    </source>
</evidence>
<sequence>MFKDNKRVIATDTLIGQGTLTEGKMICDASLRIEGEYRGDIECKGNVIIGECGIARSNIAAQDVTVAGKVIGDITTKGRLIITSSGQVEGSLYANILIVQDGGIINGNCQMEVPKDAKGKGASDADSAHAVSGKEHGGKEGKEKSRQAG</sequence>
<dbReference type="EMBL" id="JAUSSU010000010">
    <property type="protein sequence ID" value="MDQ0115220.1"/>
    <property type="molecule type" value="Genomic_DNA"/>
</dbReference>
<evidence type="ECO:0000256" key="1">
    <source>
        <dbReference type="ARBA" id="ARBA00044755"/>
    </source>
</evidence>
<dbReference type="Pfam" id="PF04519">
    <property type="entry name" value="Bactofilin"/>
    <property type="match status" value="1"/>
</dbReference>
<keyword evidence="4" id="KW-1185">Reference proteome</keyword>
<evidence type="ECO:0000313" key="4">
    <source>
        <dbReference type="Proteomes" id="UP001229346"/>
    </source>
</evidence>
<accession>A0ABT9U6F7</accession>
<name>A0ABT9U6F7_PAEHA</name>
<comment type="similarity">
    <text evidence="1">Belongs to the bactofilin family.</text>
</comment>
<gene>
    <name evidence="3" type="ORF">J2T15_004678</name>
</gene>
<protein>
    <submittedName>
        <fullName evidence="3">Cytoskeletal protein CcmA (Bactofilin family)</fullName>
    </submittedName>
</protein>
<dbReference type="InterPro" id="IPR007607">
    <property type="entry name" value="BacA/B"/>
</dbReference>
<reference evidence="3 4" key="1">
    <citation type="submission" date="2023-07" db="EMBL/GenBank/DDBJ databases">
        <title>Sorghum-associated microbial communities from plants grown in Nebraska, USA.</title>
        <authorList>
            <person name="Schachtman D."/>
        </authorList>
    </citation>
    <scope>NUCLEOTIDE SEQUENCE [LARGE SCALE GENOMIC DNA]</scope>
    <source>
        <strain evidence="3 4">CC482</strain>
    </source>
</reference>
<dbReference type="PANTHER" id="PTHR35024">
    <property type="entry name" value="HYPOTHETICAL CYTOSOLIC PROTEIN"/>
    <property type="match status" value="1"/>
</dbReference>